<evidence type="ECO:0000313" key="2">
    <source>
        <dbReference type="EMBL" id="KAK2725614.1"/>
    </source>
</evidence>
<proteinExistence type="predicted"/>
<organism evidence="2 3">
    <name type="scientific">Artemia franciscana</name>
    <name type="common">Brine shrimp</name>
    <name type="synonym">Artemia sanfranciscana</name>
    <dbReference type="NCBI Taxonomy" id="6661"/>
    <lineage>
        <taxon>Eukaryota</taxon>
        <taxon>Metazoa</taxon>
        <taxon>Ecdysozoa</taxon>
        <taxon>Arthropoda</taxon>
        <taxon>Crustacea</taxon>
        <taxon>Branchiopoda</taxon>
        <taxon>Anostraca</taxon>
        <taxon>Artemiidae</taxon>
        <taxon>Artemia</taxon>
    </lineage>
</organism>
<keyword evidence="3" id="KW-1185">Reference proteome</keyword>
<dbReference type="EMBL" id="JAVRJZ010000002">
    <property type="protein sequence ID" value="KAK2725614.1"/>
    <property type="molecule type" value="Genomic_DNA"/>
</dbReference>
<sequence length="86" mass="10161">MLAKELLWSHANLATHATSRKTLLRKSAFMSEREERLFRSQTRRNVNHIFLRDEANQHILEPDGELSDLEIEDDEDLDQVEDDLRT</sequence>
<gene>
    <name evidence="2" type="ORF">QYM36_000198</name>
</gene>
<evidence type="ECO:0000256" key="1">
    <source>
        <dbReference type="SAM" id="MobiDB-lite"/>
    </source>
</evidence>
<evidence type="ECO:0000313" key="3">
    <source>
        <dbReference type="Proteomes" id="UP001187531"/>
    </source>
</evidence>
<reference evidence="2" key="1">
    <citation type="submission" date="2023-07" db="EMBL/GenBank/DDBJ databases">
        <title>Chromosome-level genome assembly of Artemia franciscana.</title>
        <authorList>
            <person name="Jo E."/>
        </authorList>
    </citation>
    <scope>NUCLEOTIDE SEQUENCE</scope>
    <source>
        <tissue evidence="2">Whole body</tissue>
    </source>
</reference>
<dbReference type="AlphaFoldDB" id="A0AA88IC60"/>
<feature type="region of interest" description="Disordered" evidence="1">
    <location>
        <begin position="64"/>
        <end position="86"/>
    </location>
</feature>
<protein>
    <submittedName>
        <fullName evidence="2">Uncharacterized protein</fullName>
    </submittedName>
</protein>
<name>A0AA88IC60_ARTSF</name>
<accession>A0AA88IC60</accession>
<dbReference type="Proteomes" id="UP001187531">
    <property type="component" value="Unassembled WGS sequence"/>
</dbReference>
<comment type="caution">
    <text evidence="2">The sequence shown here is derived from an EMBL/GenBank/DDBJ whole genome shotgun (WGS) entry which is preliminary data.</text>
</comment>